<dbReference type="Proteomes" id="UP000186015">
    <property type="component" value="Unassembled WGS sequence"/>
</dbReference>
<dbReference type="EMBL" id="FOAT01000022">
    <property type="protein sequence ID" value="SEL35444.1"/>
    <property type="molecule type" value="Genomic_DNA"/>
</dbReference>
<sequence length="304" mass="35502">MSREQFSFKKNRIKQKKDKLSELTPDEVDKLTKLFEAKQWTINSKDDEDNLFDNFSTTLRMLDTEQRKLILDLTQKYICIEINEYYKRFVNAFDEYFSSKKSDGGEKIHIFILPLISKNDFGKIKSSDFLFYIIKCNLEKLSNRYKDIASLSLVEKTSYCDIDGEFLKQMQSENNYVCLIDDFMGSGDSAESAVRYLYESKNIPIDNIFVVIIAAMQQGIDHLQTLQIKAYCDTVCHKAITGTGYRETERIELMNSISNKIGSKEKEYLGYERSEALITLARTPNNTFPVYWLKKKNKHPPFPR</sequence>
<dbReference type="AlphaFoldDB" id="A0A1H7PJ18"/>
<dbReference type="Pfam" id="PF24390">
    <property type="entry name" value="PRTase-CE"/>
    <property type="match status" value="1"/>
</dbReference>
<feature type="domain" description="PRTase-CE" evidence="1">
    <location>
        <begin position="97"/>
        <end position="304"/>
    </location>
</feature>
<proteinExistence type="predicted"/>
<dbReference type="InterPro" id="IPR029057">
    <property type="entry name" value="PRTase-like"/>
</dbReference>
<dbReference type="RefSeq" id="WP_074835807.1">
    <property type="nucleotide sequence ID" value="NZ_FOAT01000022.1"/>
</dbReference>
<evidence type="ECO:0000313" key="3">
    <source>
        <dbReference type="Proteomes" id="UP000186015"/>
    </source>
</evidence>
<accession>A0A1H7PJ18</accession>
<evidence type="ECO:0000259" key="1">
    <source>
        <dbReference type="Pfam" id="PF24390"/>
    </source>
</evidence>
<evidence type="ECO:0000313" key="2">
    <source>
        <dbReference type="EMBL" id="SEL35444.1"/>
    </source>
</evidence>
<name>A0A1H7PJ18_RUMAL</name>
<dbReference type="OrthoDB" id="2084254at2"/>
<organism evidence="2 3">
    <name type="scientific">Ruminococcus albus</name>
    <dbReference type="NCBI Taxonomy" id="1264"/>
    <lineage>
        <taxon>Bacteria</taxon>
        <taxon>Bacillati</taxon>
        <taxon>Bacillota</taxon>
        <taxon>Clostridia</taxon>
        <taxon>Eubacteriales</taxon>
        <taxon>Oscillospiraceae</taxon>
        <taxon>Ruminococcus</taxon>
    </lineage>
</organism>
<protein>
    <recommendedName>
        <fullName evidence="1">PRTase-CE domain-containing protein</fullName>
    </recommendedName>
</protein>
<reference evidence="2 3" key="1">
    <citation type="submission" date="2016-10" db="EMBL/GenBank/DDBJ databases">
        <authorList>
            <person name="de Groot N.N."/>
        </authorList>
    </citation>
    <scope>NUCLEOTIDE SEQUENCE [LARGE SCALE GENOMIC DNA]</scope>
    <source>
        <strain evidence="2 3">KH2T6</strain>
    </source>
</reference>
<gene>
    <name evidence="2" type="ORF">SAMN05216469_1225</name>
</gene>
<dbReference type="InterPro" id="IPR056920">
    <property type="entry name" value="PRTase-CE"/>
</dbReference>
<dbReference type="SUPFAM" id="SSF53271">
    <property type="entry name" value="PRTase-like"/>
    <property type="match status" value="1"/>
</dbReference>